<dbReference type="PANTHER" id="PTHR12205:SF0">
    <property type="entry name" value="CENTROMERE_KINETOCHORE PROTEIN ZW10 HOMOLOG"/>
    <property type="match status" value="1"/>
</dbReference>
<gene>
    <name evidence="4" type="ORF">FFLO_00805</name>
</gene>
<feature type="region of interest" description="Disordered" evidence="2">
    <location>
        <begin position="487"/>
        <end position="601"/>
    </location>
</feature>
<dbReference type="InterPro" id="IPR055148">
    <property type="entry name" value="ZW10_C_2"/>
</dbReference>
<accession>A0A8K0JVS4</accession>
<feature type="compositionally biased region" description="Basic residues" evidence="2">
    <location>
        <begin position="557"/>
        <end position="568"/>
    </location>
</feature>
<dbReference type="OrthoDB" id="534815at2759"/>
<evidence type="ECO:0000313" key="4">
    <source>
        <dbReference type="EMBL" id="KAG7571293.1"/>
    </source>
</evidence>
<feature type="compositionally biased region" description="Low complexity" evidence="2">
    <location>
        <begin position="487"/>
        <end position="499"/>
    </location>
</feature>
<keyword evidence="1" id="KW-0175">Coiled coil</keyword>
<protein>
    <recommendedName>
        <fullName evidence="3">ZW10 C-terminal helical domain-containing protein</fullName>
    </recommendedName>
</protein>
<evidence type="ECO:0000259" key="3">
    <source>
        <dbReference type="Pfam" id="PF22766"/>
    </source>
</evidence>
<dbReference type="GO" id="GO:0006888">
    <property type="term" value="P:endoplasmic reticulum to Golgi vesicle-mediated transport"/>
    <property type="evidence" value="ECO:0007669"/>
    <property type="project" value="TreeGrafter"/>
</dbReference>
<dbReference type="Gene3D" id="1.10.357.150">
    <property type="match status" value="1"/>
</dbReference>
<reference evidence="4" key="1">
    <citation type="submission" date="2020-04" db="EMBL/GenBank/DDBJ databases">
        <title>Analysis of mating type loci in Filobasidium floriforme.</title>
        <authorList>
            <person name="Nowrousian M."/>
        </authorList>
    </citation>
    <scope>NUCLEOTIDE SEQUENCE</scope>
    <source>
        <strain evidence="4">CBS 6242</strain>
    </source>
</reference>
<feature type="coiled-coil region" evidence="1">
    <location>
        <begin position="120"/>
        <end position="154"/>
    </location>
</feature>
<sequence>MDDPVLYRAFDGLVGDASKVDGTAYSKERVEVVQKARQELKASLTAEQDGLHRILTENFPAVSKQYRSADSIQNKLKETQASLETLEQATRSTDALTQPLLALLQSRAHHLISQRSSSAHLQALQELQTHVKKLQELENDIRAGHGDLNGKEQEFWSSIGSGQGKGKGREGINLEVNSNVLKHARATGQLQDRARYLRSLYVGQMEEGYARAVQFDISAEKTTCWIRSSVRLKSQSANGKKLPTQPPTTSLEFILRTLCEYQRLAPLLENTREEFGRTILRPLISHRTDGKEQRLVVQEDGEGCAISVEVRPTGLKDSEKDNNLYEDLEILFELLGRAFAIPGSEGRNDDSLNAQMEDLRYALAKESMRILLEDRLKAGSPANRYLLKGWANRIAKAVEIETKFSGGFQGQPFTSIGRFYAEEAGQFWAQKQKETILERARGIIAGGWEGWESVEVKKEQRIGAMPMETPRVLDDNTVRDLGAAAEIGPAEAEAEAGWGFDDWSVEEEPKTASEPKVEEKSEDGTEAESGWGFDEDDLGSLKASPPKPVIAPPKPIRQARKLGKKQKTHLNDQEAEDSMPNSVYSDAGSAAPSETAGTATEGWNESVAWEEPVVQPPVASKVAQPESQIIVERYQVSKACDSLLEVILNVIEIAQGLEMVNIPGGSFQNLSETVQSVAPDILDLYGDLMPKAHAAQIDHVPALAMQFSNDCSQIADVVESMAQTCNWNPTESVARLRELSDIAYEKQMSTQRQGVLEDVAMAEGFEGSSFDQTFERQKQVMSQIRHKLEMLHRVWMTVLTEARCLDSIGQLVETAVSRVADDIIAIPDITADESERLKQICEVLKHVEDIFSGHGVNIVAYVPHWLRFCYVAEIMDASLADITYLFESGALVDFTSNELIHLILALFSDTPLRRDTIAKIHRS</sequence>
<feature type="compositionally biased region" description="Basic and acidic residues" evidence="2">
    <location>
        <begin position="507"/>
        <end position="523"/>
    </location>
</feature>
<organism evidence="4 5">
    <name type="scientific">Filobasidium floriforme</name>
    <dbReference type="NCBI Taxonomy" id="5210"/>
    <lineage>
        <taxon>Eukaryota</taxon>
        <taxon>Fungi</taxon>
        <taxon>Dikarya</taxon>
        <taxon>Basidiomycota</taxon>
        <taxon>Agaricomycotina</taxon>
        <taxon>Tremellomycetes</taxon>
        <taxon>Filobasidiales</taxon>
        <taxon>Filobasidiaceae</taxon>
        <taxon>Filobasidium</taxon>
    </lineage>
</organism>
<feature type="domain" description="ZW10 C-terminal helical" evidence="3">
    <location>
        <begin position="781"/>
        <end position="920"/>
    </location>
</feature>
<dbReference type="PANTHER" id="PTHR12205">
    <property type="entry name" value="CENTROMERE/KINETOCHORE PROTEIN ZW10"/>
    <property type="match status" value="1"/>
</dbReference>
<feature type="compositionally biased region" description="Pro residues" evidence="2">
    <location>
        <begin position="545"/>
        <end position="555"/>
    </location>
</feature>
<evidence type="ECO:0000313" key="5">
    <source>
        <dbReference type="Proteomes" id="UP000812966"/>
    </source>
</evidence>
<keyword evidence="5" id="KW-1185">Reference proteome</keyword>
<dbReference type="GO" id="GO:1990423">
    <property type="term" value="C:RZZ complex"/>
    <property type="evidence" value="ECO:0007669"/>
    <property type="project" value="TreeGrafter"/>
</dbReference>
<dbReference type="EMBL" id="JABELV010000009">
    <property type="protein sequence ID" value="KAG7571293.1"/>
    <property type="molecule type" value="Genomic_DNA"/>
</dbReference>
<dbReference type="GO" id="GO:0007094">
    <property type="term" value="P:mitotic spindle assembly checkpoint signaling"/>
    <property type="evidence" value="ECO:0007669"/>
    <property type="project" value="TreeGrafter"/>
</dbReference>
<dbReference type="AlphaFoldDB" id="A0A8K0JVS4"/>
<evidence type="ECO:0000256" key="1">
    <source>
        <dbReference type="SAM" id="Coils"/>
    </source>
</evidence>
<name>A0A8K0JVS4_9TREE</name>
<dbReference type="GO" id="GO:0005737">
    <property type="term" value="C:cytoplasm"/>
    <property type="evidence" value="ECO:0007669"/>
    <property type="project" value="GOC"/>
</dbReference>
<comment type="caution">
    <text evidence="4">The sequence shown here is derived from an EMBL/GenBank/DDBJ whole genome shotgun (WGS) entry which is preliminary data.</text>
</comment>
<proteinExistence type="predicted"/>
<dbReference type="Proteomes" id="UP000812966">
    <property type="component" value="Unassembled WGS sequence"/>
</dbReference>
<dbReference type="InterPro" id="IPR046362">
    <property type="entry name" value="Zw10/DSL1_C_sf"/>
</dbReference>
<evidence type="ECO:0000256" key="2">
    <source>
        <dbReference type="SAM" id="MobiDB-lite"/>
    </source>
</evidence>
<dbReference type="Pfam" id="PF22766">
    <property type="entry name" value="ZW10_C2"/>
    <property type="match status" value="1"/>
</dbReference>